<evidence type="ECO:0000256" key="8">
    <source>
        <dbReference type="RuleBase" id="RU364068"/>
    </source>
</evidence>
<keyword evidence="5 8" id="KW-0378">Hydrolase</keyword>
<reference evidence="9 10" key="1">
    <citation type="journal article" date="2016" name="Nat. Commun.">
        <title>Thousands of microbial genomes shed light on interconnected biogeochemical processes in an aquifer system.</title>
        <authorList>
            <person name="Anantharaman K."/>
            <person name="Brown C.T."/>
            <person name="Hug L.A."/>
            <person name="Sharon I."/>
            <person name="Castelle C.J."/>
            <person name="Probst A.J."/>
            <person name="Thomas B.C."/>
            <person name="Singh A."/>
            <person name="Wilkins M.J."/>
            <person name="Karaoz U."/>
            <person name="Brodie E.L."/>
            <person name="Williams K.H."/>
            <person name="Hubbard S.S."/>
            <person name="Banfield J.F."/>
        </authorList>
    </citation>
    <scope>NUCLEOTIDE SEQUENCE [LARGE SCALE GENOMIC DNA]</scope>
</reference>
<keyword evidence="6 7" id="KW-0460">Magnesium</keyword>
<dbReference type="InterPro" id="IPR033942">
    <property type="entry name" value="IMPase"/>
</dbReference>
<protein>
    <recommendedName>
        <fullName evidence="8">Inositol-1-monophosphatase</fullName>
        <ecNumber evidence="8">3.1.3.25</ecNumber>
    </recommendedName>
</protein>
<dbReference type="PANTHER" id="PTHR20854:SF4">
    <property type="entry name" value="INOSITOL-1-MONOPHOSPHATASE-RELATED"/>
    <property type="match status" value="1"/>
</dbReference>
<feature type="binding site" evidence="7">
    <location>
        <position position="88"/>
    </location>
    <ligand>
        <name>Mg(2+)</name>
        <dbReference type="ChEBI" id="CHEBI:18420"/>
        <label>1</label>
        <note>catalytic</note>
    </ligand>
</feature>
<dbReference type="EC" id="3.1.3.25" evidence="8"/>
<comment type="cofactor">
    <cofactor evidence="2 7 8">
        <name>Mg(2+)</name>
        <dbReference type="ChEBI" id="CHEBI:18420"/>
    </cofactor>
</comment>
<dbReference type="GO" id="GO:0006020">
    <property type="term" value="P:inositol metabolic process"/>
    <property type="evidence" value="ECO:0007669"/>
    <property type="project" value="TreeGrafter"/>
</dbReference>
<dbReference type="GO" id="GO:0008934">
    <property type="term" value="F:inositol monophosphate 1-phosphatase activity"/>
    <property type="evidence" value="ECO:0007669"/>
    <property type="project" value="InterPro"/>
</dbReference>
<name>A0A1F6AR64_9BACT</name>
<dbReference type="InterPro" id="IPR020583">
    <property type="entry name" value="Inositol_monoP_metal-BS"/>
</dbReference>
<dbReference type="PROSITE" id="PS00629">
    <property type="entry name" value="IMP_1"/>
    <property type="match status" value="1"/>
</dbReference>
<proteinExistence type="inferred from homology"/>
<evidence type="ECO:0000313" key="10">
    <source>
        <dbReference type="Proteomes" id="UP000176609"/>
    </source>
</evidence>
<dbReference type="SUPFAM" id="SSF56655">
    <property type="entry name" value="Carbohydrate phosphatase"/>
    <property type="match status" value="1"/>
</dbReference>
<dbReference type="GO" id="GO:0046872">
    <property type="term" value="F:metal ion binding"/>
    <property type="evidence" value="ECO:0007669"/>
    <property type="project" value="UniProtKB-KW"/>
</dbReference>
<keyword evidence="4 7" id="KW-0479">Metal-binding</keyword>
<evidence type="ECO:0000256" key="1">
    <source>
        <dbReference type="ARBA" id="ARBA00001033"/>
    </source>
</evidence>
<dbReference type="Gene3D" id="3.40.190.80">
    <property type="match status" value="1"/>
</dbReference>
<dbReference type="GO" id="GO:0046854">
    <property type="term" value="P:phosphatidylinositol phosphate biosynthetic process"/>
    <property type="evidence" value="ECO:0007669"/>
    <property type="project" value="InterPro"/>
</dbReference>
<dbReference type="Gene3D" id="3.30.540.10">
    <property type="entry name" value="Fructose-1,6-Bisphosphatase, subunit A, domain 1"/>
    <property type="match status" value="1"/>
</dbReference>
<evidence type="ECO:0000256" key="5">
    <source>
        <dbReference type="ARBA" id="ARBA00022801"/>
    </source>
</evidence>
<dbReference type="EMBL" id="MFJR01000007">
    <property type="protein sequence ID" value="OGG27002.1"/>
    <property type="molecule type" value="Genomic_DNA"/>
</dbReference>
<dbReference type="Pfam" id="PF00459">
    <property type="entry name" value="Inositol_P"/>
    <property type="match status" value="1"/>
</dbReference>
<evidence type="ECO:0000256" key="2">
    <source>
        <dbReference type="ARBA" id="ARBA00001946"/>
    </source>
</evidence>
<organism evidence="9 10">
    <name type="scientific">Candidatus Gottesmanbacteria bacterium RIFCSPLOWO2_01_FULL_39_12b</name>
    <dbReference type="NCBI Taxonomy" id="1798388"/>
    <lineage>
        <taxon>Bacteria</taxon>
        <taxon>Candidatus Gottesmaniibacteriota</taxon>
    </lineage>
</organism>
<evidence type="ECO:0000313" key="9">
    <source>
        <dbReference type="EMBL" id="OGG27002.1"/>
    </source>
</evidence>
<evidence type="ECO:0000256" key="4">
    <source>
        <dbReference type="ARBA" id="ARBA00022723"/>
    </source>
</evidence>
<gene>
    <name evidence="9" type="ORF">A2960_02550</name>
</gene>
<accession>A0A1F6AR64</accession>
<sequence length="263" mass="29528">MNLSEVSNYLLDLLPRAGQILRRYFHAETLTKKMKGKLDFVTAADLAVDKFIHDKLSHDYPKIPIFSEETAPKDFSGFKGSDYLWVVDPLDGTANFSRGDANFSISIALVRNSKSLVGAIFLPVSSRMFWAQKDREGAYWNGRRIYISQTSKLRDAVVCTDWSHILGTRELTTQFLSKIYYQVCQFKILGSAATDMTLLARGGVDIYHHVHLMPWDIAAAALIVEKAGGKITDSYGNSWDVFTPGILAANPQLHQKLLKVINH</sequence>
<dbReference type="AlphaFoldDB" id="A0A1F6AR64"/>
<evidence type="ECO:0000256" key="7">
    <source>
        <dbReference type="PIRSR" id="PIRSR600760-2"/>
    </source>
</evidence>
<evidence type="ECO:0000256" key="3">
    <source>
        <dbReference type="ARBA" id="ARBA00009759"/>
    </source>
</evidence>
<feature type="binding site" evidence="7">
    <location>
        <position position="90"/>
    </location>
    <ligand>
        <name>Mg(2+)</name>
        <dbReference type="ChEBI" id="CHEBI:18420"/>
        <label>2</label>
    </ligand>
</feature>
<comment type="caution">
    <text evidence="9">The sequence shown here is derived from an EMBL/GenBank/DDBJ whole genome shotgun (WGS) entry which is preliminary data.</text>
</comment>
<feature type="binding site" evidence="7">
    <location>
        <position position="68"/>
    </location>
    <ligand>
        <name>Mg(2+)</name>
        <dbReference type="ChEBI" id="CHEBI:18420"/>
        <label>1</label>
        <note>catalytic</note>
    </ligand>
</feature>
<feature type="binding site" evidence="7">
    <location>
        <position position="91"/>
    </location>
    <ligand>
        <name>Mg(2+)</name>
        <dbReference type="ChEBI" id="CHEBI:18420"/>
        <label>1</label>
        <note>catalytic</note>
    </ligand>
</feature>
<dbReference type="InterPro" id="IPR020550">
    <property type="entry name" value="Inositol_monophosphatase_CS"/>
</dbReference>
<dbReference type="CDD" id="cd01639">
    <property type="entry name" value="IMPase"/>
    <property type="match status" value="1"/>
</dbReference>
<evidence type="ECO:0000256" key="6">
    <source>
        <dbReference type="ARBA" id="ARBA00022842"/>
    </source>
</evidence>
<dbReference type="PRINTS" id="PR00377">
    <property type="entry name" value="IMPHPHTASES"/>
</dbReference>
<comment type="catalytic activity">
    <reaction evidence="1 8">
        <text>a myo-inositol phosphate + H2O = myo-inositol + phosphate</text>
        <dbReference type="Rhea" id="RHEA:24056"/>
        <dbReference type="ChEBI" id="CHEBI:15377"/>
        <dbReference type="ChEBI" id="CHEBI:17268"/>
        <dbReference type="ChEBI" id="CHEBI:43474"/>
        <dbReference type="ChEBI" id="CHEBI:84139"/>
        <dbReference type="EC" id="3.1.3.25"/>
    </reaction>
</comment>
<comment type="similarity">
    <text evidence="3 8">Belongs to the inositol monophosphatase superfamily.</text>
</comment>
<dbReference type="GO" id="GO:0007165">
    <property type="term" value="P:signal transduction"/>
    <property type="evidence" value="ECO:0007669"/>
    <property type="project" value="TreeGrafter"/>
</dbReference>
<dbReference type="PROSITE" id="PS00630">
    <property type="entry name" value="IMP_2"/>
    <property type="match status" value="1"/>
</dbReference>
<dbReference type="InterPro" id="IPR000760">
    <property type="entry name" value="Inositol_monophosphatase-like"/>
</dbReference>
<feature type="binding site" evidence="7">
    <location>
        <position position="216"/>
    </location>
    <ligand>
        <name>Mg(2+)</name>
        <dbReference type="ChEBI" id="CHEBI:18420"/>
        <label>1</label>
        <note>catalytic</note>
    </ligand>
</feature>
<dbReference type="PANTHER" id="PTHR20854">
    <property type="entry name" value="INOSITOL MONOPHOSPHATASE"/>
    <property type="match status" value="1"/>
</dbReference>
<dbReference type="Proteomes" id="UP000176609">
    <property type="component" value="Unassembled WGS sequence"/>
</dbReference>